<keyword evidence="1" id="KW-1133">Transmembrane helix</keyword>
<evidence type="ECO:0000313" key="2">
    <source>
        <dbReference type="EMBL" id="GAA0875217.1"/>
    </source>
</evidence>
<keyword evidence="1" id="KW-0472">Membrane</keyword>
<keyword evidence="3" id="KW-1185">Reference proteome</keyword>
<protein>
    <submittedName>
        <fullName evidence="2">Uncharacterized protein</fullName>
    </submittedName>
</protein>
<dbReference type="RefSeq" id="WP_343786465.1">
    <property type="nucleotide sequence ID" value="NZ_BAAAFH010000011.1"/>
</dbReference>
<proteinExistence type="predicted"/>
<keyword evidence="1" id="KW-0812">Transmembrane</keyword>
<name>A0ABP3Y2S0_9FLAO</name>
<evidence type="ECO:0000256" key="1">
    <source>
        <dbReference type="SAM" id="Phobius"/>
    </source>
</evidence>
<feature type="transmembrane region" description="Helical" evidence="1">
    <location>
        <begin position="95"/>
        <end position="115"/>
    </location>
</feature>
<comment type="caution">
    <text evidence="2">The sequence shown here is derived from an EMBL/GenBank/DDBJ whole genome shotgun (WGS) entry which is preliminary data.</text>
</comment>
<evidence type="ECO:0000313" key="3">
    <source>
        <dbReference type="Proteomes" id="UP001501126"/>
    </source>
</evidence>
<accession>A0ABP3Y2S0</accession>
<sequence>MDSGLEHPFDLGLVNYHKHPSDANYVVYRFKDKNRADHFEQLLVKDKIWYERSNPEADEKEYYLIAIHKKNFGKTQKLNYETEGKFKKPLIKSGFLRYFFVLFMIALVTLAALGYCRRNVYLEEKTRQIEQGTSN</sequence>
<dbReference type="EMBL" id="BAAAFH010000011">
    <property type="protein sequence ID" value="GAA0875217.1"/>
    <property type="molecule type" value="Genomic_DNA"/>
</dbReference>
<reference evidence="3" key="1">
    <citation type="journal article" date="2019" name="Int. J. Syst. Evol. Microbiol.">
        <title>The Global Catalogue of Microorganisms (GCM) 10K type strain sequencing project: providing services to taxonomists for standard genome sequencing and annotation.</title>
        <authorList>
            <consortium name="The Broad Institute Genomics Platform"/>
            <consortium name="The Broad Institute Genome Sequencing Center for Infectious Disease"/>
            <person name="Wu L."/>
            <person name="Ma J."/>
        </authorList>
    </citation>
    <scope>NUCLEOTIDE SEQUENCE [LARGE SCALE GENOMIC DNA]</scope>
    <source>
        <strain evidence="3">JCM 16083</strain>
    </source>
</reference>
<dbReference type="Proteomes" id="UP001501126">
    <property type="component" value="Unassembled WGS sequence"/>
</dbReference>
<gene>
    <name evidence="2" type="ORF">GCM10009118_16260</name>
</gene>
<organism evidence="2 3">
    <name type="scientific">Wandonia haliotis</name>
    <dbReference type="NCBI Taxonomy" id="574963"/>
    <lineage>
        <taxon>Bacteria</taxon>
        <taxon>Pseudomonadati</taxon>
        <taxon>Bacteroidota</taxon>
        <taxon>Flavobacteriia</taxon>
        <taxon>Flavobacteriales</taxon>
        <taxon>Crocinitomicaceae</taxon>
        <taxon>Wandonia</taxon>
    </lineage>
</organism>